<gene>
    <name evidence="11" type="ORF">SI7747_06007610</name>
</gene>
<evidence type="ECO:0000256" key="4">
    <source>
        <dbReference type="ARBA" id="ARBA00022525"/>
    </source>
</evidence>
<dbReference type="InterPro" id="IPR000743">
    <property type="entry name" value="Glyco_hydro_28"/>
</dbReference>
<dbReference type="InterPro" id="IPR011050">
    <property type="entry name" value="Pectin_lyase_fold/virulence"/>
</dbReference>
<dbReference type="EMBL" id="LR743593">
    <property type="protein sequence ID" value="CAA2621519.1"/>
    <property type="molecule type" value="Genomic_DNA"/>
</dbReference>
<evidence type="ECO:0000256" key="3">
    <source>
        <dbReference type="ARBA" id="ARBA00022512"/>
    </source>
</evidence>
<dbReference type="InterPro" id="IPR006626">
    <property type="entry name" value="PbH1"/>
</dbReference>
<evidence type="ECO:0000256" key="7">
    <source>
        <dbReference type="ARBA" id="ARBA00023316"/>
    </source>
</evidence>
<comment type="subcellular location">
    <subcellularLocation>
        <location evidence="1">Secreted</location>
        <location evidence="1">Cell wall</location>
    </subcellularLocation>
</comment>
<keyword evidence="12" id="KW-1185">Reference proteome</keyword>
<keyword evidence="10" id="KW-0732">Signal</keyword>
<feature type="region of interest" description="Disordered" evidence="9">
    <location>
        <begin position="25"/>
        <end position="58"/>
    </location>
</feature>
<feature type="chain" id="PRO_5029593181" evidence="10">
    <location>
        <begin position="25"/>
        <end position="412"/>
    </location>
</feature>
<comment type="similarity">
    <text evidence="2 8">Belongs to the glycosyl hydrolase 28 family.</text>
</comment>
<evidence type="ECO:0000256" key="8">
    <source>
        <dbReference type="RuleBase" id="RU361169"/>
    </source>
</evidence>
<dbReference type="InterPro" id="IPR012334">
    <property type="entry name" value="Pectin_lyas_fold"/>
</dbReference>
<dbReference type="SUPFAM" id="SSF51126">
    <property type="entry name" value="Pectin lyase-like"/>
    <property type="match status" value="1"/>
</dbReference>
<keyword evidence="6 8" id="KW-0326">Glycosidase</keyword>
<sequence length="412" mass="43220">MRRLTAALLLVVVVMGSSFDTCCARGGGRSSKEGGRGGRGRDSAGLQQHSHGGGVTDFREKPSLIPVQTSQRWGVFGVKQFGATGNGISDDTKAFQAAWAAACNEEGSTVLVPSGNEFLVGLIIFSGSHCQPNIVFQPGLLQWLKFTKLRRITVRGRGVIDGRGASWWGELPHGMNCSRVKPTALRFYGSDGITVAGITIRNSAQCPLKFDSCTAVERPHHGIHLQNSKNVSIHHVVLGCGDDCVSIQTGCSDVEIRSVACGPGYGISIGGLGGGNAMACVSDITVQDVTLRERPPASGGSGRVENIKFSNIWVTEVKIPVVIEYYCDKGCAACRNQSSAVALAGISYEGVRGTYTASPLHLPCSDSAPCAGIRLSNEHLDPANGQLTSPVVPLVGCLQSGESTTHPAPASC</sequence>
<evidence type="ECO:0000313" key="12">
    <source>
        <dbReference type="Proteomes" id="UP001189122"/>
    </source>
</evidence>
<dbReference type="GO" id="GO:0071555">
    <property type="term" value="P:cell wall organization"/>
    <property type="evidence" value="ECO:0007669"/>
    <property type="project" value="UniProtKB-KW"/>
</dbReference>
<evidence type="ECO:0000256" key="1">
    <source>
        <dbReference type="ARBA" id="ARBA00004191"/>
    </source>
</evidence>
<dbReference type="AlphaFoldDB" id="A0A7I8ITB5"/>
<evidence type="ECO:0000256" key="2">
    <source>
        <dbReference type="ARBA" id="ARBA00008834"/>
    </source>
</evidence>
<dbReference type="GO" id="GO:0004650">
    <property type="term" value="F:polygalacturonase activity"/>
    <property type="evidence" value="ECO:0007669"/>
    <property type="project" value="InterPro"/>
</dbReference>
<feature type="compositionally biased region" description="Basic and acidic residues" evidence="9">
    <location>
        <begin position="30"/>
        <end position="42"/>
    </location>
</feature>
<reference evidence="11 12" key="1">
    <citation type="submission" date="2019-12" db="EMBL/GenBank/DDBJ databases">
        <authorList>
            <person name="Scholz U."/>
            <person name="Mascher M."/>
            <person name="Fiebig A."/>
        </authorList>
    </citation>
    <scope>NUCLEOTIDE SEQUENCE</scope>
</reference>
<dbReference type="Proteomes" id="UP001189122">
    <property type="component" value="Unassembled WGS sequence"/>
</dbReference>
<keyword evidence="7" id="KW-0961">Cell wall biogenesis/degradation</keyword>
<keyword evidence="5 8" id="KW-0378">Hydrolase</keyword>
<evidence type="ECO:0000256" key="10">
    <source>
        <dbReference type="SAM" id="SignalP"/>
    </source>
</evidence>
<organism evidence="11">
    <name type="scientific">Spirodela intermedia</name>
    <name type="common">Intermediate duckweed</name>
    <dbReference type="NCBI Taxonomy" id="51605"/>
    <lineage>
        <taxon>Eukaryota</taxon>
        <taxon>Viridiplantae</taxon>
        <taxon>Streptophyta</taxon>
        <taxon>Embryophyta</taxon>
        <taxon>Tracheophyta</taxon>
        <taxon>Spermatophyta</taxon>
        <taxon>Magnoliopsida</taxon>
        <taxon>Liliopsida</taxon>
        <taxon>Araceae</taxon>
        <taxon>Lemnoideae</taxon>
        <taxon>Spirodela</taxon>
    </lineage>
</organism>
<evidence type="ECO:0000256" key="6">
    <source>
        <dbReference type="ARBA" id="ARBA00023295"/>
    </source>
</evidence>
<dbReference type="Gene3D" id="2.160.20.10">
    <property type="entry name" value="Single-stranded right-handed beta-helix, Pectin lyase-like"/>
    <property type="match status" value="1"/>
</dbReference>
<dbReference type="SMART" id="SM00710">
    <property type="entry name" value="PbH1"/>
    <property type="match status" value="3"/>
</dbReference>
<evidence type="ECO:0000256" key="9">
    <source>
        <dbReference type="SAM" id="MobiDB-lite"/>
    </source>
</evidence>
<dbReference type="PANTHER" id="PTHR31375">
    <property type="match status" value="1"/>
</dbReference>
<name>A0A7I8ITB5_SPIIN</name>
<proteinExistence type="inferred from homology"/>
<accession>A0A7I8ITB5</accession>
<evidence type="ECO:0000256" key="5">
    <source>
        <dbReference type="ARBA" id="ARBA00022801"/>
    </source>
</evidence>
<keyword evidence="3" id="KW-0134">Cell wall</keyword>
<keyword evidence="4" id="KW-0964">Secreted</keyword>
<dbReference type="GO" id="GO:0005975">
    <property type="term" value="P:carbohydrate metabolic process"/>
    <property type="evidence" value="ECO:0007669"/>
    <property type="project" value="InterPro"/>
</dbReference>
<feature type="signal peptide" evidence="10">
    <location>
        <begin position="1"/>
        <end position="24"/>
    </location>
</feature>
<protein>
    <submittedName>
        <fullName evidence="11">Uncharacterized protein</fullName>
    </submittedName>
</protein>
<dbReference type="EMBL" id="CACRZD030000006">
    <property type="protein sequence ID" value="CAA6661213.1"/>
    <property type="molecule type" value="Genomic_DNA"/>
</dbReference>
<evidence type="ECO:0000313" key="11">
    <source>
        <dbReference type="EMBL" id="CAA2621519.1"/>
    </source>
</evidence>
<dbReference type="Pfam" id="PF00295">
    <property type="entry name" value="Glyco_hydro_28"/>
    <property type="match status" value="1"/>
</dbReference>